<comment type="caution">
    <text evidence="4">The sequence shown here is derived from an EMBL/GenBank/DDBJ whole genome shotgun (WGS) entry which is preliminary data.</text>
</comment>
<accession>A0A210Q219</accession>
<evidence type="ECO:0000313" key="4">
    <source>
        <dbReference type="EMBL" id="OWF42772.1"/>
    </source>
</evidence>
<evidence type="ECO:0000256" key="3">
    <source>
        <dbReference type="PROSITE-ProRule" id="PRU00023"/>
    </source>
</evidence>
<name>A0A210Q219_MIZYE</name>
<dbReference type="Gene3D" id="1.25.40.20">
    <property type="entry name" value="Ankyrin repeat-containing domain"/>
    <property type="match status" value="1"/>
</dbReference>
<keyword evidence="2 3" id="KW-0040">ANK repeat</keyword>
<protein>
    <submittedName>
        <fullName evidence="4">Ankyrin repeat domain-containing protein 50</fullName>
    </submittedName>
</protein>
<evidence type="ECO:0000256" key="2">
    <source>
        <dbReference type="ARBA" id="ARBA00023043"/>
    </source>
</evidence>
<dbReference type="InterPro" id="IPR036770">
    <property type="entry name" value="Ankyrin_rpt-contain_sf"/>
</dbReference>
<dbReference type="PANTHER" id="PTHR24171">
    <property type="entry name" value="ANKYRIN REPEAT DOMAIN-CONTAINING PROTEIN 39-RELATED"/>
    <property type="match status" value="1"/>
</dbReference>
<evidence type="ECO:0000313" key="5">
    <source>
        <dbReference type="Proteomes" id="UP000242188"/>
    </source>
</evidence>
<organism evidence="4 5">
    <name type="scientific">Mizuhopecten yessoensis</name>
    <name type="common">Japanese scallop</name>
    <name type="synonym">Patinopecten yessoensis</name>
    <dbReference type="NCBI Taxonomy" id="6573"/>
    <lineage>
        <taxon>Eukaryota</taxon>
        <taxon>Metazoa</taxon>
        <taxon>Spiralia</taxon>
        <taxon>Lophotrochozoa</taxon>
        <taxon>Mollusca</taxon>
        <taxon>Bivalvia</taxon>
        <taxon>Autobranchia</taxon>
        <taxon>Pteriomorphia</taxon>
        <taxon>Pectinida</taxon>
        <taxon>Pectinoidea</taxon>
        <taxon>Pectinidae</taxon>
        <taxon>Mizuhopecten</taxon>
    </lineage>
</organism>
<dbReference type="PROSITE" id="PS50088">
    <property type="entry name" value="ANK_REPEAT"/>
    <property type="match status" value="1"/>
</dbReference>
<dbReference type="EMBL" id="NEDP02005224">
    <property type="protein sequence ID" value="OWF42772.1"/>
    <property type="molecule type" value="Genomic_DNA"/>
</dbReference>
<dbReference type="Pfam" id="PF12796">
    <property type="entry name" value="Ank_2"/>
    <property type="match status" value="1"/>
</dbReference>
<dbReference type="SUPFAM" id="SSF48403">
    <property type="entry name" value="Ankyrin repeat"/>
    <property type="match status" value="1"/>
</dbReference>
<dbReference type="STRING" id="6573.A0A210Q219"/>
<dbReference type="PANTHER" id="PTHR24171:SF10">
    <property type="entry name" value="ANKYRIN REPEAT DOMAIN-CONTAINING PROTEIN 29-LIKE"/>
    <property type="match status" value="1"/>
</dbReference>
<feature type="repeat" description="ANK" evidence="3">
    <location>
        <begin position="35"/>
        <end position="67"/>
    </location>
</feature>
<sequence>MAASMSVANAAASGDLTLVKELLRQGGPPNERSKDGMTPLAVAAFWGYAEIVEVLLECRADINTCNNNTMWTALHCAAFQGHGKVIMKLMEYKPDLYLKDNQGRTAVDFASALDAIWPFFAAAGCKRTTKADLIRMDIVKKVSHDPANVNPSVHGIQQSDFAHFSRPGSAYVMKSQPYRGQNNYTDSNMAMASVTGDVLAGTPDLPLNNSRTTVPSFSLWQH</sequence>
<keyword evidence="1" id="KW-0677">Repeat</keyword>
<dbReference type="Proteomes" id="UP000242188">
    <property type="component" value="Unassembled WGS sequence"/>
</dbReference>
<dbReference type="SMART" id="SM00248">
    <property type="entry name" value="ANK"/>
    <property type="match status" value="3"/>
</dbReference>
<evidence type="ECO:0000256" key="1">
    <source>
        <dbReference type="ARBA" id="ARBA00022737"/>
    </source>
</evidence>
<dbReference type="InterPro" id="IPR002110">
    <property type="entry name" value="Ankyrin_rpt"/>
</dbReference>
<proteinExistence type="predicted"/>
<dbReference type="OrthoDB" id="194358at2759"/>
<dbReference type="AlphaFoldDB" id="A0A210Q219"/>
<dbReference type="PROSITE" id="PS50297">
    <property type="entry name" value="ANK_REP_REGION"/>
    <property type="match status" value="1"/>
</dbReference>
<reference evidence="4 5" key="1">
    <citation type="journal article" date="2017" name="Nat. Ecol. Evol.">
        <title>Scallop genome provides insights into evolution of bilaterian karyotype and development.</title>
        <authorList>
            <person name="Wang S."/>
            <person name="Zhang J."/>
            <person name="Jiao W."/>
            <person name="Li J."/>
            <person name="Xun X."/>
            <person name="Sun Y."/>
            <person name="Guo X."/>
            <person name="Huan P."/>
            <person name="Dong B."/>
            <person name="Zhang L."/>
            <person name="Hu X."/>
            <person name="Sun X."/>
            <person name="Wang J."/>
            <person name="Zhao C."/>
            <person name="Wang Y."/>
            <person name="Wang D."/>
            <person name="Huang X."/>
            <person name="Wang R."/>
            <person name="Lv J."/>
            <person name="Li Y."/>
            <person name="Zhang Z."/>
            <person name="Liu B."/>
            <person name="Lu W."/>
            <person name="Hui Y."/>
            <person name="Liang J."/>
            <person name="Zhou Z."/>
            <person name="Hou R."/>
            <person name="Li X."/>
            <person name="Liu Y."/>
            <person name="Li H."/>
            <person name="Ning X."/>
            <person name="Lin Y."/>
            <person name="Zhao L."/>
            <person name="Xing Q."/>
            <person name="Dou J."/>
            <person name="Li Y."/>
            <person name="Mao J."/>
            <person name="Guo H."/>
            <person name="Dou H."/>
            <person name="Li T."/>
            <person name="Mu C."/>
            <person name="Jiang W."/>
            <person name="Fu Q."/>
            <person name="Fu X."/>
            <person name="Miao Y."/>
            <person name="Liu J."/>
            <person name="Yu Q."/>
            <person name="Li R."/>
            <person name="Liao H."/>
            <person name="Li X."/>
            <person name="Kong Y."/>
            <person name="Jiang Z."/>
            <person name="Chourrout D."/>
            <person name="Li R."/>
            <person name="Bao Z."/>
        </authorList>
    </citation>
    <scope>NUCLEOTIDE SEQUENCE [LARGE SCALE GENOMIC DNA]</scope>
    <source>
        <strain evidence="4 5">PY_sf001</strain>
    </source>
</reference>
<keyword evidence="5" id="KW-1185">Reference proteome</keyword>
<gene>
    <name evidence="4" type="ORF">KP79_PYT07198</name>
</gene>